<evidence type="ECO:0000313" key="2">
    <source>
        <dbReference type="Proteomes" id="UP000253509"/>
    </source>
</evidence>
<proteinExistence type="predicted"/>
<sequence>MTERQTIPNPVSEFSLIDALRGRRSRRFGTGMTIPDGPLKYSSQLEPFPLSETERALLVFASVGVTGWNLGIPHTSSGPSDRAANYPIRHAGRTSPSAAGAESAEVLIADDSGLYISQTRDASADMIEAAARAQSVDEVVKLSAGTLKKISAERLSLPTAAPFVSAHNRWCALQPGSTLVVPIVDMSEHLLNFLSIFTGEGAILWDATADEPIGEPRELIRRGTLATEAAFPVEAFERLVFQQGTVEAGLIAYNAQLMLQAMGLGGWLFGGMDSNALLGAHRNEGIPGFGFEFRERADGGMPDPVGLPGCFETLVPPFTSGPAEAVERFVARKFGDGGLYRSTSQGPYQDNAAIKTRVERYDEATMAYFVSVLNGLMTRYGGYPGTFPPVLTSVYLQAQHIDVSFYDTFYTPESLLTTHRTHVETWHDG</sequence>
<dbReference type="EMBL" id="QNSB01000001">
    <property type="protein sequence ID" value="RBP74779.1"/>
    <property type="molecule type" value="Genomic_DNA"/>
</dbReference>
<reference evidence="1 2" key="1">
    <citation type="submission" date="2018-06" db="EMBL/GenBank/DDBJ databases">
        <title>Freshwater and sediment microbial communities from various areas in North America, analyzing microbe dynamics in response to fracking.</title>
        <authorList>
            <person name="Lamendella R."/>
        </authorList>
    </citation>
    <scope>NUCLEOTIDE SEQUENCE [LARGE SCALE GENOMIC DNA]</scope>
    <source>
        <strain evidence="1 2">3b_TX</strain>
    </source>
</reference>
<dbReference type="AlphaFoldDB" id="A0A366IPL3"/>
<protein>
    <submittedName>
        <fullName evidence="1">Uncharacterized protein</fullName>
    </submittedName>
</protein>
<name>A0A366IPL3_9MICO</name>
<dbReference type="Proteomes" id="UP000253509">
    <property type="component" value="Unassembled WGS sequence"/>
</dbReference>
<organism evidence="1 2">
    <name type="scientific">Brevibacterium celere</name>
    <dbReference type="NCBI Taxonomy" id="225845"/>
    <lineage>
        <taxon>Bacteria</taxon>
        <taxon>Bacillati</taxon>
        <taxon>Actinomycetota</taxon>
        <taxon>Actinomycetes</taxon>
        <taxon>Micrococcales</taxon>
        <taxon>Brevibacteriaceae</taxon>
        <taxon>Brevibacterium</taxon>
    </lineage>
</organism>
<comment type="caution">
    <text evidence="1">The sequence shown here is derived from an EMBL/GenBank/DDBJ whole genome shotgun (WGS) entry which is preliminary data.</text>
</comment>
<accession>A0A366IPL3</accession>
<evidence type="ECO:0000313" key="1">
    <source>
        <dbReference type="EMBL" id="RBP74779.1"/>
    </source>
</evidence>
<keyword evidence="2" id="KW-1185">Reference proteome</keyword>
<gene>
    <name evidence="1" type="ORF">DFO65_101505</name>
</gene>